<keyword evidence="3" id="KW-0285">Flavoprotein</keyword>
<evidence type="ECO:0000256" key="4">
    <source>
        <dbReference type="ARBA" id="ARBA00023002"/>
    </source>
</evidence>
<evidence type="ECO:0000313" key="6">
    <source>
        <dbReference type="EMBL" id="ALJ04915.1"/>
    </source>
</evidence>
<keyword evidence="4" id="KW-0560">Oxidoreductase</keyword>
<dbReference type="InterPro" id="IPR006076">
    <property type="entry name" value="FAD-dep_OxRdtase"/>
</dbReference>
<dbReference type="Pfam" id="PF01266">
    <property type="entry name" value="DAO"/>
    <property type="match status" value="1"/>
</dbReference>
<feature type="domain" description="FAD dependent oxidoreductase" evidence="5">
    <location>
        <begin position="4"/>
        <end position="326"/>
    </location>
</feature>
<reference evidence="6 7" key="1">
    <citation type="submission" date="2015-10" db="EMBL/GenBank/DDBJ databases">
        <authorList>
            <person name="Gilbert D.G."/>
        </authorList>
    </citation>
    <scope>NUCLEOTIDE SEQUENCE [LARGE SCALE GENOMIC DNA]</scope>
    <source>
        <strain evidence="7">HZ-22</strain>
    </source>
</reference>
<gene>
    <name evidence="6" type="ORF">APS56_07170</name>
</gene>
<dbReference type="PATRIC" id="fig|1736674.3.peg.1465"/>
<proteinExistence type="inferred from homology"/>
<dbReference type="RefSeq" id="WP_054726577.1">
    <property type="nucleotide sequence ID" value="NZ_CP012898.1"/>
</dbReference>
<sequence length="347" mass="39492">MDVDYIIVGSGLAGISFCEQLKANNKTFVVFDNNSQQSSAVAGGLYNPVVLKRFTSVWKSEEQMQMALPMYHHLELQLGVKLDYKLPVRRKFTSIEEQNDWFTASDKPNLNNYLAPKVIKNDNKAVKAPFGFGEVLNTGRIDVKNLMCHYKDFLLKNDKFIEKTFDYNMLNVSDSGVQYENIKAKYIVFAEGFGVTKNPYFNNLPLVPTKGELLTIYAPNLKIDYVLKGAVFLIPLGQHYYTVGATYEWEDTTHELTKKAKNELIEKLKTIIDCAFEITEQVAGIRPTVKDRRPLVGQHSTYKNMFVLNGLGTRGVMIGPYVAKQLFDFVEKGVLMEKEIDIARYTL</sequence>
<dbReference type="Gene3D" id="3.30.9.10">
    <property type="entry name" value="D-Amino Acid Oxidase, subunit A, domain 2"/>
    <property type="match status" value="1"/>
</dbReference>
<protein>
    <submittedName>
        <fullName evidence="6">FAD-dependent oxidoreductase</fullName>
    </submittedName>
</protein>
<dbReference type="GO" id="GO:0005737">
    <property type="term" value="C:cytoplasm"/>
    <property type="evidence" value="ECO:0007669"/>
    <property type="project" value="TreeGrafter"/>
</dbReference>
<evidence type="ECO:0000259" key="5">
    <source>
        <dbReference type="Pfam" id="PF01266"/>
    </source>
</evidence>
<keyword evidence="7" id="KW-1185">Reference proteome</keyword>
<dbReference type="GO" id="GO:0016491">
    <property type="term" value="F:oxidoreductase activity"/>
    <property type="evidence" value="ECO:0007669"/>
    <property type="project" value="UniProtKB-KW"/>
</dbReference>
<dbReference type="InterPro" id="IPR036188">
    <property type="entry name" value="FAD/NAD-bd_sf"/>
</dbReference>
<comment type="cofactor">
    <cofactor evidence="1">
        <name>FAD</name>
        <dbReference type="ChEBI" id="CHEBI:57692"/>
    </cofactor>
</comment>
<dbReference type="AlphaFoldDB" id="A0A0P0D855"/>
<evidence type="ECO:0000313" key="7">
    <source>
        <dbReference type="Proteomes" id="UP000057981"/>
    </source>
</evidence>
<dbReference type="OrthoDB" id="214253at2"/>
<dbReference type="SUPFAM" id="SSF54373">
    <property type="entry name" value="FAD-linked reductases, C-terminal domain"/>
    <property type="match status" value="1"/>
</dbReference>
<evidence type="ECO:0000256" key="3">
    <source>
        <dbReference type="ARBA" id="ARBA00022630"/>
    </source>
</evidence>
<accession>A0A0P0D855</accession>
<comment type="similarity">
    <text evidence="2">Belongs to the DadA oxidoreductase family.</text>
</comment>
<evidence type="ECO:0000256" key="2">
    <source>
        <dbReference type="ARBA" id="ARBA00009410"/>
    </source>
</evidence>
<dbReference type="EMBL" id="CP012898">
    <property type="protein sequence ID" value="ALJ04915.1"/>
    <property type="molecule type" value="Genomic_DNA"/>
</dbReference>
<dbReference type="SUPFAM" id="SSF51971">
    <property type="entry name" value="Nucleotide-binding domain"/>
    <property type="match status" value="1"/>
</dbReference>
<evidence type="ECO:0000256" key="1">
    <source>
        <dbReference type="ARBA" id="ARBA00001974"/>
    </source>
</evidence>
<dbReference type="STRING" id="1736674.APS56_07170"/>
<name>A0A0P0D855_9FLAO</name>
<dbReference type="PANTHER" id="PTHR13847:SF286">
    <property type="entry name" value="D-AMINO ACID DEHYDROGENASE"/>
    <property type="match status" value="1"/>
</dbReference>
<dbReference type="Gene3D" id="3.50.50.60">
    <property type="entry name" value="FAD/NAD(P)-binding domain"/>
    <property type="match status" value="1"/>
</dbReference>
<organism evidence="6 7">
    <name type="scientific">Pseudalgibacter alginicilyticus</name>
    <dbReference type="NCBI Taxonomy" id="1736674"/>
    <lineage>
        <taxon>Bacteria</taxon>
        <taxon>Pseudomonadati</taxon>
        <taxon>Bacteroidota</taxon>
        <taxon>Flavobacteriia</taxon>
        <taxon>Flavobacteriales</taxon>
        <taxon>Flavobacteriaceae</taxon>
        <taxon>Pseudalgibacter</taxon>
    </lineage>
</organism>
<dbReference type="Proteomes" id="UP000057981">
    <property type="component" value="Chromosome"/>
</dbReference>
<dbReference type="KEGG" id="ahz:APS56_07170"/>
<dbReference type="PANTHER" id="PTHR13847">
    <property type="entry name" value="SARCOSINE DEHYDROGENASE-RELATED"/>
    <property type="match status" value="1"/>
</dbReference>